<comment type="subcellular location">
    <subcellularLocation>
        <location evidence="3">Cytoplasm</location>
    </subcellularLocation>
</comment>
<sequence>MNLEVTPKSSWQGQLDLCFGYQNGTTQILSSRAQAPLKLQRPFYPEGNAICHSVILHTAGGIVGGDRLLLNIQLEPHAQALITTPAATKVYRSNQVEAQQSVHIQVAESACLEWLPQEAIIFNQAYYRQDLRVDLVEGASWLGWEITRFGRSARGEQFLAGEWRSHTEVWQGDHPLWIDRQWLPGSAATVQSLHGLADYPVVGTFAWVGQSVPPDFVQQARQAWMGDSAEVGVTRLTKGLVCRYRGHSTTAARKWFTTVWQHIRQDYLNRDRCIPRVW</sequence>
<gene>
    <name evidence="3" type="primary">ureD</name>
    <name evidence="4" type="ORF">ENR64_22210</name>
</gene>
<comment type="similarity">
    <text evidence="1 3">Belongs to the UreD family.</text>
</comment>
<comment type="function">
    <text evidence="3">Required for maturation of urease via the functional incorporation of the urease nickel metallocenter.</text>
</comment>
<evidence type="ECO:0000256" key="1">
    <source>
        <dbReference type="ARBA" id="ARBA00007177"/>
    </source>
</evidence>
<proteinExistence type="inferred from homology"/>
<name>A0A7C3KI28_9CYAN</name>
<dbReference type="PANTHER" id="PTHR33643">
    <property type="entry name" value="UREASE ACCESSORY PROTEIN D"/>
    <property type="match status" value="1"/>
</dbReference>
<dbReference type="Pfam" id="PF01774">
    <property type="entry name" value="UreD"/>
    <property type="match status" value="1"/>
</dbReference>
<evidence type="ECO:0000256" key="3">
    <source>
        <dbReference type="HAMAP-Rule" id="MF_01384"/>
    </source>
</evidence>
<dbReference type="GO" id="GO:0005737">
    <property type="term" value="C:cytoplasm"/>
    <property type="evidence" value="ECO:0007669"/>
    <property type="project" value="UniProtKB-SubCell"/>
</dbReference>
<reference evidence="4" key="1">
    <citation type="journal article" date="2020" name="mSystems">
        <title>Genome- and Community-Level Interaction Insights into Carbon Utilization and Element Cycling Functions of Hydrothermarchaeota in Hydrothermal Sediment.</title>
        <authorList>
            <person name="Zhou Z."/>
            <person name="Liu Y."/>
            <person name="Xu W."/>
            <person name="Pan J."/>
            <person name="Luo Z.H."/>
            <person name="Li M."/>
        </authorList>
    </citation>
    <scope>NUCLEOTIDE SEQUENCE [LARGE SCALE GENOMIC DNA]</scope>
    <source>
        <strain evidence="4">SpSt-418</strain>
    </source>
</reference>
<dbReference type="EMBL" id="DSRU01000321">
    <property type="protein sequence ID" value="HFN00409.1"/>
    <property type="molecule type" value="Genomic_DNA"/>
</dbReference>
<evidence type="ECO:0000256" key="2">
    <source>
        <dbReference type="ARBA" id="ARBA00023186"/>
    </source>
</evidence>
<keyword evidence="2 3" id="KW-0143">Chaperone</keyword>
<dbReference type="InterPro" id="IPR002669">
    <property type="entry name" value="UreD"/>
</dbReference>
<protein>
    <recommendedName>
        <fullName evidence="3">Urease accessory protein UreD</fullName>
    </recommendedName>
</protein>
<organism evidence="4">
    <name type="scientific">Oscillatoriales cyanobacterium SpSt-418</name>
    <dbReference type="NCBI Taxonomy" id="2282169"/>
    <lineage>
        <taxon>Bacteria</taxon>
        <taxon>Bacillati</taxon>
        <taxon>Cyanobacteriota</taxon>
        <taxon>Cyanophyceae</taxon>
        <taxon>Oscillatoriophycideae</taxon>
        <taxon>Oscillatoriales</taxon>
    </lineage>
</organism>
<dbReference type="GO" id="GO:0016151">
    <property type="term" value="F:nickel cation binding"/>
    <property type="evidence" value="ECO:0007669"/>
    <property type="project" value="UniProtKB-UniRule"/>
</dbReference>
<keyword evidence="3" id="KW-0963">Cytoplasm</keyword>
<comment type="caution">
    <text evidence="4">The sequence shown here is derived from an EMBL/GenBank/DDBJ whole genome shotgun (WGS) entry which is preliminary data.</text>
</comment>
<evidence type="ECO:0000313" key="4">
    <source>
        <dbReference type="EMBL" id="HFN00409.1"/>
    </source>
</evidence>
<dbReference type="PANTHER" id="PTHR33643:SF1">
    <property type="entry name" value="UREASE ACCESSORY PROTEIN D"/>
    <property type="match status" value="1"/>
</dbReference>
<keyword evidence="3" id="KW-0996">Nickel insertion</keyword>
<dbReference type="AlphaFoldDB" id="A0A7C3KI28"/>
<dbReference type="HAMAP" id="MF_01384">
    <property type="entry name" value="UreD"/>
    <property type="match status" value="1"/>
</dbReference>
<accession>A0A7C3KI28</accession>
<comment type="subunit">
    <text evidence="3">UreD, UreF and UreG form a complex that acts as a GTP-hydrolysis-dependent molecular chaperone, activating the urease apoprotein by helping to assemble the nickel containing metallocenter of UreC. The UreE protein probably delivers the nickel.</text>
</comment>